<comment type="similarity">
    <text evidence="1 2">Belongs to the BioY family.</text>
</comment>
<dbReference type="Proteomes" id="UP000602745">
    <property type="component" value="Unassembled WGS sequence"/>
</dbReference>
<gene>
    <name evidence="4" type="ORF">GCM10007276_24620</name>
</gene>
<dbReference type="PANTHER" id="PTHR34295:SF1">
    <property type="entry name" value="BIOTIN TRANSPORTER BIOY"/>
    <property type="match status" value="1"/>
</dbReference>
<name>A0A8J2YIU5_9RHOB</name>
<dbReference type="InterPro" id="IPR003784">
    <property type="entry name" value="BioY"/>
</dbReference>
<evidence type="ECO:0000256" key="2">
    <source>
        <dbReference type="PIRNR" id="PIRNR016661"/>
    </source>
</evidence>
<dbReference type="RefSeq" id="WP_188410006.1">
    <property type="nucleotide sequence ID" value="NZ_BMCP01000002.1"/>
</dbReference>
<reference evidence="4" key="2">
    <citation type="submission" date="2020-09" db="EMBL/GenBank/DDBJ databases">
        <authorList>
            <person name="Sun Q."/>
            <person name="Sedlacek I."/>
        </authorList>
    </citation>
    <scope>NUCLEOTIDE SEQUENCE</scope>
    <source>
        <strain evidence="4">CCM 7684</strain>
    </source>
</reference>
<dbReference type="PANTHER" id="PTHR34295">
    <property type="entry name" value="BIOTIN TRANSPORTER BIOY"/>
    <property type="match status" value="1"/>
</dbReference>
<keyword evidence="2 3" id="KW-0472">Membrane</keyword>
<accession>A0A8J2YIU5</accession>
<feature type="transmembrane region" description="Helical" evidence="3">
    <location>
        <begin position="26"/>
        <end position="44"/>
    </location>
</feature>
<evidence type="ECO:0000313" key="4">
    <source>
        <dbReference type="EMBL" id="GGE46482.1"/>
    </source>
</evidence>
<keyword evidence="5" id="KW-1185">Reference proteome</keyword>
<keyword evidence="2" id="KW-0813">Transport</keyword>
<dbReference type="Pfam" id="PF02632">
    <property type="entry name" value="BioY"/>
    <property type="match status" value="1"/>
</dbReference>
<dbReference type="EMBL" id="BMCP01000002">
    <property type="protein sequence ID" value="GGE46482.1"/>
    <property type="molecule type" value="Genomic_DNA"/>
</dbReference>
<evidence type="ECO:0000256" key="1">
    <source>
        <dbReference type="ARBA" id="ARBA00010692"/>
    </source>
</evidence>
<dbReference type="GO" id="GO:0015225">
    <property type="term" value="F:biotin transmembrane transporter activity"/>
    <property type="evidence" value="ECO:0007669"/>
    <property type="project" value="UniProtKB-UniRule"/>
</dbReference>
<dbReference type="Gene3D" id="1.10.1760.20">
    <property type="match status" value="1"/>
</dbReference>
<evidence type="ECO:0000313" key="5">
    <source>
        <dbReference type="Proteomes" id="UP000602745"/>
    </source>
</evidence>
<dbReference type="PIRSF" id="PIRSF016661">
    <property type="entry name" value="BioY"/>
    <property type="match status" value="1"/>
</dbReference>
<organism evidence="4 5">
    <name type="scientific">Agaricicola taiwanensis</name>
    <dbReference type="NCBI Taxonomy" id="591372"/>
    <lineage>
        <taxon>Bacteria</taxon>
        <taxon>Pseudomonadati</taxon>
        <taxon>Pseudomonadota</taxon>
        <taxon>Alphaproteobacteria</taxon>
        <taxon>Rhodobacterales</taxon>
        <taxon>Paracoccaceae</taxon>
        <taxon>Agaricicola</taxon>
    </lineage>
</organism>
<feature type="transmembrane region" description="Helical" evidence="3">
    <location>
        <begin position="159"/>
        <end position="181"/>
    </location>
</feature>
<feature type="transmembrane region" description="Helical" evidence="3">
    <location>
        <begin position="102"/>
        <end position="119"/>
    </location>
</feature>
<keyword evidence="2" id="KW-1003">Cell membrane</keyword>
<proteinExistence type="inferred from homology"/>
<dbReference type="AlphaFoldDB" id="A0A8J2YIU5"/>
<reference evidence="4" key="1">
    <citation type="journal article" date="2014" name="Int. J. Syst. Evol. Microbiol.">
        <title>Complete genome sequence of Corynebacterium casei LMG S-19264T (=DSM 44701T), isolated from a smear-ripened cheese.</title>
        <authorList>
            <consortium name="US DOE Joint Genome Institute (JGI-PGF)"/>
            <person name="Walter F."/>
            <person name="Albersmeier A."/>
            <person name="Kalinowski J."/>
            <person name="Ruckert C."/>
        </authorList>
    </citation>
    <scope>NUCLEOTIDE SEQUENCE</scope>
    <source>
        <strain evidence="4">CCM 7684</strain>
    </source>
</reference>
<comment type="caution">
    <text evidence="4">The sequence shown here is derived from an EMBL/GenBank/DDBJ whole genome shotgun (WGS) entry which is preliminary data.</text>
</comment>
<dbReference type="GO" id="GO:0005886">
    <property type="term" value="C:plasma membrane"/>
    <property type="evidence" value="ECO:0007669"/>
    <property type="project" value="UniProtKB-SubCell"/>
</dbReference>
<feature type="transmembrane region" description="Helical" evidence="3">
    <location>
        <begin position="74"/>
        <end position="96"/>
    </location>
</feature>
<evidence type="ECO:0000256" key="3">
    <source>
        <dbReference type="SAM" id="Phobius"/>
    </source>
</evidence>
<protein>
    <recommendedName>
        <fullName evidence="2">Biotin transporter</fullName>
    </recommendedName>
</protein>
<keyword evidence="3" id="KW-0812">Transmembrane</keyword>
<sequence>MAYIESSTPASTPLATLAGNSIARRIAIIALGSLVIAAAARINVPMYPVPMSLQTLAIIVIAALSGFRLSSEILGAYLIQGIIGLPVFATGAGFAYFMGPTGGYLVGFFLGAIAIGYLADRGWNNSLPKLAASLTLGHALVFVPGVAWLAVLIGWEKALVSGLAVFIVGSIVKTLLGVAMVKAALRGRSAAPTI</sequence>
<comment type="subcellular location">
    <subcellularLocation>
        <location evidence="2">Cell membrane</location>
        <topology evidence="2">Multi-pass membrane protein</topology>
    </subcellularLocation>
</comment>
<feature type="transmembrane region" description="Helical" evidence="3">
    <location>
        <begin position="131"/>
        <end position="153"/>
    </location>
</feature>
<feature type="transmembrane region" description="Helical" evidence="3">
    <location>
        <begin position="50"/>
        <end position="67"/>
    </location>
</feature>
<keyword evidence="3" id="KW-1133">Transmembrane helix</keyword>